<keyword evidence="1" id="KW-0472">Membrane</keyword>
<keyword evidence="3" id="KW-1185">Reference proteome</keyword>
<feature type="transmembrane region" description="Helical" evidence="1">
    <location>
        <begin position="101"/>
        <end position="119"/>
    </location>
</feature>
<feature type="transmembrane region" description="Helical" evidence="1">
    <location>
        <begin position="131"/>
        <end position="151"/>
    </location>
</feature>
<feature type="transmembrane region" description="Helical" evidence="1">
    <location>
        <begin position="76"/>
        <end position="94"/>
    </location>
</feature>
<accession>A0A9X2EJ54</accession>
<gene>
    <name evidence="2" type="ORF">NDO55_07930</name>
</gene>
<reference evidence="2" key="1">
    <citation type="submission" date="2022-06" db="EMBL/GenBank/DDBJ databases">
        <title>Sphingomicrobium sedimins sp. nov., a marine bacterium isolated from tidal flat.</title>
        <authorList>
            <person name="Kim C.-H."/>
            <person name="Yoo Y."/>
            <person name="Kim J.-J."/>
        </authorList>
    </citation>
    <scope>NUCLEOTIDE SEQUENCE</scope>
    <source>
        <strain evidence="2">GRR-S6-50</strain>
    </source>
</reference>
<dbReference type="AlphaFoldDB" id="A0A9X2EJ54"/>
<evidence type="ECO:0000256" key="1">
    <source>
        <dbReference type="SAM" id="Phobius"/>
    </source>
</evidence>
<keyword evidence="1" id="KW-0812">Transmembrane</keyword>
<name>A0A9X2EJ54_9SPHN</name>
<evidence type="ECO:0000313" key="3">
    <source>
        <dbReference type="Proteomes" id="UP001155128"/>
    </source>
</evidence>
<organism evidence="2 3">
    <name type="scientific">Sphingomicrobium sediminis</name>
    <dbReference type="NCBI Taxonomy" id="2950949"/>
    <lineage>
        <taxon>Bacteria</taxon>
        <taxon>Pseudomonadati</taxon>
        <taxon>Pseudomonadota</taxon>
        <taxon>Alphaproteobacteria</taxon>
        <taxon>Sphingomonadales</taxon>
        <taxon>Sphingomonadaceae</taxon>
        <taxon>Sphingomicrobium</taxon>
    </lineage>
</organism>
<evidence type="ECO:0008006" key="4">
    <source>
        <dbReference type="Google" id="ProtNLM"/>
    </source>
</evidence>
<dbReference type="Proteomes" id="UP001155128">
    <property type="component" value="Unassembled WGS sequence"/>
</dbReference>
<dbReference type="EMBL" id="JAMSHT010000001">
    <property type="protein sequence ID" value="MCM8557746.1"/>
    <property type="molecule type" value="Genomic_DNA"/>
</dbReference>
<comment type="caution">
    <text evidence="2">The sequence shown here is derived from an EMBL/GenBank/DDBJ whole genome shotgun (WGS) entry which is preliminary data.</text>
</comment>
<keyword evidence="1" id="KW-1133">Transmembrane helix</keyword>
<evidence type="ECO:0000313" key="2">
    <source>
        <dbReference type="EMBL" id="MCM8557746.1"/>
    </source>
</evidence>
<proteinExistence type="predicted"/>
<protein>
    <recommendedName>
        <fullName evidence="4">Sugar transporter</fullName>
    </recommendedName>
</protein>
<sequence length="161" mass="17684">MTDHIVTSNETAAAPKAPWHLWAVGIVSLLWNLIGANDYVQSQLRNEEYLAMGESMGVTMEEMIAYLDAMPMSQEAAWAFGVWGSVVGSILLLLRSRHAFTAFLVSFLGMMASLVVEMAGLTDRPLAMEGAVATIMPWLIVIIAVFLLWYSRSMATKGVLK</sequence>
<dbReference type="RefSeq" id="WP_252114078.1">
    <property type="nucleotide sequence ID" value="NZ_JAMSHT010000001.1"/>
</dbReference>